<accession>A0A0D3CTX5</accession>
<keyword evidence="3" id="KW-1185">Reference proteome</keyword>
<dbReference type="Proteomes" id="UP000032141">
    <property type="component" value="Chromosome C6"/>
</dbReference>
<proteinExistence type="predicted"/>
<protein>
    <submittedName>
        <fullName evidence="2">Uncharacterized protein</fullName>
    </submittedName>
</protein>
<reference evidence="2" key="2">
    <citation type="submission" date="2015-03" db="UniProtKB">
        <authorList>
            <consortium name="EnsemblPlants"/>
        </authorList>
    </citation>
    <scope>IDENTIFICATION</scope>
</reference>
<organism evidence="2 3">
    <name type="scientific">Brassica oleracea var. oleracea</name>
    <dbReference type="NCBI Taxonomy" id="109376"/>
    <lineage>
        <taxon>Eukaryota</taxon>
        <taxon>Viridiplantae</taxon>
        <taxon>Streptophyta</taxon>
        <taxon>Embryophyta</taxon>
        <taxon>Tracheophyta</taxon>
        <taxon>Spermatophyta</taxon>
        <taxon>Magnoliopsida</taxon>
        <taxon>eudicotyledons</taxon>
        <taxon>Gunneridae</taxon>
        <taxon>Pentapetalae</taxon>
        <taxon>rosids</taxon>
        <taxon>malvids</taxon>
        <taxon>Brassicales</taxon>
        <taxon>Brassicaceae</taxon>
        <taxon>Brassiceae</taxon>
        <taxon>Brassica</taxon>
    </lineage>
</organism>
<dbReference type="HOGENOM" id="CLU_651095_0_0_1"/>
<sequence>MALPQKPYHPQLHKHHHELGTQSRRQWGRTDTAKPGEPEPVEALVTTKQSPLLDVPLGSAPGKTDMHGLIMRINKDIFMPFTNQEIFSSREFRPPEKLEMTNLLSDEPATNSIMPNVIIHVKNIQESLGLDGFQKDSKTDLFGPNGETDKILAKGKDGFRPGLKGTCIGSYQEHILLFSKSWLWLYQEAVQVKMFEADQRRLFSQFEVREFCDNLVEGVVKPHKDVSQIHKKSTSTRAPVAEPSLFISETSKGKSENNLEDLKSFSDSLPIFDEYDEELIENLMTCEDNCELPFSESDLVFDDEETNGLTCFEPEHPSSLILSSQDFEKEPLDYPHQRPLLDPRRPLDDGLGPIFDEEDELGPTFDEKAPSMTSINMENHLCFDPGTTPTSFPTGSQEHCKELDLINVLPEMFVKITFQDVK</sequence>
<dbReference type="EnsemblPlants" id="Bo6g068470.1">
    <property type="protein sequence ID" value="Bo6g068470.1"/>
    <property type="gene ID" value="Bo6g068470"/>
</dbReference>
<reference evidence="2 3" key="1">
    <citation type="journal article" date="2014" name="Genome Biol.">
        <title>Transcriptome and methylome profiling reveals relics of genome dominance in the mesopolyploid Brassica oleracea.</title>
        <authorList>
            <person name="Parkin I.A."/>
            <person name="Koh C."/>
            <person name="Tang H."/>
            <person name="Robinson S.J."/>
            <person name="Kagale S."/>
            <person name="Clarke W.E."/>
            <person name="Town C.D."/>
            <person name="Nixon J."/>
            <person name="Krishnakumar V."/>
            <person name="Bidwell S.L."/>
            <person name="Denoeud F."/>
            <person name="Belcram H."/>
            <person name="Links M.G."/>
            <person name="Just J."/>
            <person name="Clarke C."/>
            <person name="Bender T."/>
            <person name="Huebert T."/>
            <person name="Mason A.S."/>
            <person name="Pires J.C."/>
            <person name="Barker G."/>
            <person name="Moore J."/>
            <person name="Walley P.G."/>
            <person name="Manoli S."/>
            <person name="Batley J."/>
            <person name="Edwards D."/>
            <person name="Nelson M.N."/>
            <person name="Wang X."/>
            <person name="Paterson A.H."/>
            <person name="King G."/>
            <person name="Bancroft I."/>
            <person name="Chalhoub B."/>
            <person name="Sharpe A.G."/>
        </authorList>
    </citation>
    <scope>NUCLEOTIDE SEQUENCE</scope>
    <source>
        <strain evidence="2 3">cv. TO1000</strain>
    </source>
</reference>
<name>A0A0D3CTX5_BRAOL</name>
<dbReference type="AlphaFoldDB" id="A0A0D3CTX5"/>
<evidence type="ECO:0000313" key="3">
    <source>
        <dbReference type="Proteomes" id="UP000032141"/>
    </source>
</evidence>
<feature type="region of interest" description="Disordered" evidence="1">
    <location>
        <begin position="1"/>
        <end position="40"/>
    </location>
</feature>
<evidence type="ECO:0000256" key="1">
    <source>
        <dbReference type="SAM" id="MobiDB-lite"/>
    </source>
</evidence>
<dbReference type="Gramene" id="Bo6g068470.1">
    <property type="protein sequence ID" value="Bo6g068470.1"/>
    <property type="gene ID" value="Bo6g068470"/>
</dbReference>
<evidence type="ECO:0000313" key="2">
    <source>
        <dbReference type="EnsemblPlants" id="Bo6g068470.1"/>
    </source>
</evidence>